<feature type="domain" description="Restriction endonuclease type IV Mrr" evidence="3">
    <location>
        <begin position="96"/>
        <end position="211"/>
    </location>
</feature>
<dbReference type="Pfam" id="PF04471">
    <property type="entry name" value="Mrr_cat"/>
    <property type="match status" value="1"/>
</dbReference>
<evidence type="ECO:0000259" key="3">
    <source>
        <dbReference type="Pfam" id="PF04471"/>
    </source>
</evidence>
<keyword evidence="4" id="KW-0540">Nuclease</keyword>
<protein>
    <submittedName>
        <fullName evidence="4">Restriction endonuclease</fullName>
    </submittedName>
</protein>
<feature type="region of interest" description="Disordered" evidence="1">
    <location>
        <begin position="1"/>
        <end position="25"/>
    </location>
</feature>
<keyword evidence="4" id="KW-0378">Hydrolase</keyword>
<evidence type="ECO:0000256" key="2">
    <source>
        <dbReference type="SAM" id="Phobius"/>
    </source>
</evidence>
<dbReference type="OrthoDB" id="5181666at2"/>
<dbReference type="Gene3D" id="3.40.1350.10">
    <property type="match status" value="1"/>
</dbReference>
<organism evidence="4 5">
    <name type="scientific">Streptomyces pratensis (strain ATCC 33331 / IAF-45CD)</name>
    <dbReference type="NCBI Taxonomy" id="591167"/>
    <lineage>
        <taxon>Bacteria</taxon>
        <taxon>Bacillati</taxon>
        <taxon>Actinomycetota</taxon>
        <taxon>Actinomycetes</taxon>
        <taxon>Kitasatosporales</taxon>
        <taxon>Streptomycetaceae</taxon>
        <taxon>Streptomyces</taxon>
    </lineage>
</organism>
<dbReference type="PANTHER" id="PTHR30015">
    <property type="entry name" value="MRR RESTRICTION SYSTEM PROTEIN"/>
    <property type="match status" value="1"/>
</dbReference>
<evidence type="ECO:0000256" key="1">
    <source>
        <dbReference type="SAM" id="MobiDB-lite"/>
    </source>
</evidence>
<name>A0A8D3WMV8_STRFA</name>
<gene>
    <name evidence="4" type="ORF">Sfla_6763</name>
</gene>
<dbReference type="PANTHER" id="PTHR30015:SF6">
    <property type="entry name" value="SLL1429 PROTEIN"/>
    <property type="match status" value="1"/>
</dbReference>
<dbReference type="EMBL" id="CP002477">
    <property type="protein sequence ID" value="ADW08050.1"/>
    <property type="molecule type" value="Genomic_DNA"/>
</dbReference>
<dbReference type="Proteomes" id="UP000002066">
    <property type="component" value="Plasmid pSFLA02"/>
</dbReference>
<evidence type="ECO:0000313" key="5">
    <source>
        <dbReference type="Proteomes" id="UP000002066"/>
    </source>
</evidence>
<dbReference type="AlphaFoldDB" id="A0A8D3WMV8"/>
<keyword evidence="2" id="KW-0472">Membrane</keyword>
<dbReference type="InterPro" id="IPR052906">
    <property type="entry name" value="Type_IV_Methyl-Rstrct_Enzyme"/>
</dbReference>
<keyword evidence="4" id="KW-0614">Plasmid</keyword>
<sequence>MTARRPAPRRRPRRSPARSRKRKQAHTGGEILVGVVVIGWLSSQLMHWLAAHPWVPLLLALLAGAGAFIWFRSRVQAQALLHTQVRALRYPMAALDGLQHRQFEHAIRDLMLRDGCADAVQVGGAGDNGADVKATDPYGRRWVIQCKHRRAGLAGAAVGTPDLHVLNGTGRPVHKGDVIVLVTNGRFTKPATEFARSQRLHLVDRHTLATWAAGSQPLWELLRAVPPPRRPTTLS</sequence>
<evidence type="ECO:0000313" key="4">
    <source>
        <dbReference type="EMBL" id="ADW08050.1"/>
    </source>
</evidence>
<proteinExistence type="predicted"/>
<dbReference type="InterPro" id="IPR011856">
    <property type="entry name" value="tRNA_endonuc-like_dom_sf"/>
</dbReference>
<keyword evidence="2" id="KW-0812">Transmembrane</keyword>
<keyword evidence="2" id="KW-1133">Transmembrane helix</keyword>
<dbReference type="SUPFAM" id="SSF52980">
    <property type="entry name" value="Restriction endonuclease-like"/>
    <property type="match status" value="1"/>
</dbReference>
<feature type="transmembrane region" description="Helical" evidence="2">
    <location>
        <begin position="54"/>
        <end position="71"/>
    </location>
</feature>
<feature type="transmembrane region" description="Helical" evidence="2">
    <location>
        <begin position="28"/>
        <end position="48"/>
    </location>
</feature>
<dbReference type="KEGG" id="sfa:Sfla_6763"/>
<dbReference type="GO" id="GO:0015666">
    <property type="term" value="F:restriction endodeoxyribonuclease activity"/>
    <property type="evidence" value="ECO:0007669"/>
    <property type="project" value="TreeGrafter"/>
</dbReference>
<dbReference type="GO" id="GO:0003677">
    <property type="term" value="F:DNA binding"/>
    <property type="evidence" value="ECO:0007669"/>
    <property type="project" value="InterPro"/>
</dbReference>
<dbReference type="InterPro" id="IPR007560">
    <property type="entry name" value="Restrct_endonuc_IV_Mrr"/>
</dbReference>
<dbReference type="GO" id="GO:0009307">
    <property type="term" value="P:DNA restriction-modification system"/>
    <property type="evidence" value="ECO:0007669"/>
    <property type="project" value="InterPro"/>
</dbReference>
<keyword evidence="4" id="KW-0255">Endonuclease</keyword>
<dbReference type="InterPro" id="IPR011335">
    <property type="entry name" value="Restrct_endonuc-II-like"/>
</dbReference>
<geneLocation type="plasmid" evidence="4 5">
    <name>pSFLA02</name>
</geneLocation>
<accession>A0A8D3WMV8</accession>
<reference evidence="4 5" key="1">
    <citation type="submission" date="2011-01" db="EMBL/GenBank/DDBJ databases">
        <title>Complete sequence of plasmid2 of Streptomyces flavogriseus ATCC 33331.</title>
        <authorList>
            <consortium name="US DOE Joint Genome Institute"/>
            <person name="Lucas S."/>
            <person name="Copeland A."/>
            <person name="Lapidus A."/>
            <person name="Cheng J.-F."/>
            <person name="Goodwin L."/>
            <person name="Pitluck S."/>
            <person name="Davenport K."/>
            <person name="Detter J.C."/>
            <person name="Han C."/>
            <person name="Tapia R."/>
            <person name="Land M."/>
            <person name="Hauser L."/>
            <person name="Kyrpides N."/>
            <person name="Ivanova N."/>
            <person name="Ovchinnikova G."/>
            <person name="Pagani I."/>
            <person name="Brumm P."/>
            <person name="Mead D."/>
            <person name="Woyke T."/>
        </authorList>
    </citation>
    <scope>NUCLEOTIDE SEQUENCE [LARGE SCALE GENOMIC DNA]</scope>
    <source>
        <strain evidence="5">ATCC 33331 / IAF-45CD</strain>
        <plasmid evidence="4 5">pSFLA02</plasmid>
    </source>
</reference>